<feature type="region of interest" description="Disordered" evidence="1">
    <location>
        <begin position="1"/>
        <end position="43"/>
    </location>
</feature>
<dbReference type="AlphaFoldDB" id="A0A4Z2EUV9"/>
<keyword evidence="3" id="KW-1185">Reference proteome</keyword>
<evidence type="ECO:0000313" key="3">
    <source>
        <dbReference type="Proteomes" id="UP000314294"/>
    </source>
</evidence>
<reference evidence="2 3" key="1">
    <citation type="submission" date="2019-03" db="EMBL/GenBank/DDBJ databases">
        <title>First draft genome of Liparis tanakae, snailfish: a comprehensive survey of snailfish specific genes.</title>
        <authorList>
            <person name="Kim W."/>
            <person name="Song I."/>
            <person name="Jeong J.-H."/>
            <person name="Kim D."/>
            <person name="Kim S."/>
            <person name="Ryu S."/>
            <person name="Song J.Y."/>
            <person name="Lee S.K."/>
        </authorList>
    </citation>
    <scope>NUCLEOTIDE SEQUENCE [LARGE SCALE GENOMIC DNA]</scope>
    <source>
        <tissue evidence="2">Muscle</tissue>
    </source>
</reference>
<evidence type="ECO:0000256" key="1">
    <source>
        <dbReference type="SAM" id="MobiDB-lite"/>
    </source>
</evidence>
<gene>
    <name evidence="2" type="ORF">EYF80_057512</name>
</gene>
<comment type="caution">
    <text evidence="2">The sequence shown here is derived from an EMBL/GenBank/DDBJ whole genome shotgun (WGS) entry which is preliminary data.</text>
</comment>
<proteinExistence type="predicted"/>
<accession>A0A4Z2EUV9</accession>
<organism evidence="2 3">
    <name type="scientific">Liparis tanakae</name>
    <name type="common">Tanaka's snailfish</name>
    <dbReference type="NCBI Taxonomy" id="230148"/>
    <lineage>
        <taxon>Eukaryota</taxon>
        <taxon>Metazoa</taxon>
        <taxon>Chordata</taxon>
        <taxon>Craniata</taxon>
        <taxon>Vertebrata</taxon>
        <taxon>Euteleostomi</taxon>
        <taxon>Actinopterygii</taxon>
        <taxon>Neopterygii</taxon>
        <taxon>Teleostei</taxon>
        <taxon>Neoteleostei</taxon>
        <taxon>Acanthomorphata</taxon>
        <taxon>Eupercaria</taxon>
        <taxon>Perciformes</taxon>
        <taxon>Cottioidei</taxon>
        <taxon>Cottales</taxon>
        <taxon>Liparidae</taxon>
        <taxon>Liparis</taxon>
    </lineage>
</organism>
<sequence>MSDTLVSALESGSRPEVFGVLSAPREQEPRRGGGSFTHGDVVDRHPHGAVVVDLLRGDGLGLVRQEDAEQQQQTLVAVNHTWRKRKRRGGR</sequence>
<protein>
    <submittedName>
        <fullName evidence="2">Uncharacterized protein</fullName>
    </submittedName>
</protein>
<name>A0A4Z2EUV9_9TELE</name>
<evidence type="ECO:0000313" key="2">
    <source>
        <dbReference type="EMBL" id="TNN32331.1"/>
    </source>
</evidence>
<dbReference type="EMBL" id="SRLO01002770">
    <property type="protein sequence ID" value="TNN32331.1"/>
    <property type="molecule type" value="Genomic_DNA"/>
</dbReference>
<dbReference type="Proteomes" id="UP000314294">
    <property type="component" value="Unassembled WGS sequence"/>
</dbReference>